<evidence type="ECO:0000313" key="5">
    <source>
        <dbReference type="Proteomes" id="UP000746612"/>
    </source>
</evidence>
<name>A0A2H3G7F4_GIBZA</name>
<feature type="region of interest" description="Disordered" evidence="1">
    <location>
        <begin position="1"/>
        <end position="20"/>
    </location>
</feature>
<feature type="region of interest" description="Disordered" evidence="1">
    <location>
        <begin position="25"/>
        <end position="68"/>
    </location>
</feature>
<accession>A0A2H3G7F4</accession>
<evidence type="ECO:0000256" key="2">
    <source>
        <dbReference type="SAM" id="Phobius"/>
    </source>
</evidence>
<feature type="compositionally biased region" description="Pro residues" evidence="1">
    <location>
        <begin position="32"/>
        <end position="44"/>
    </location>
</feature>
<feature type="compositionally biased region" description="Polar residues" evidence="1">
    <location>
        <begin position="334"/>
        <end position="346"/>
    </location>
</feature>
<protein>
    <recommendedName>
        <fullName evidence="6">Tat pathway signal sequence</fullName>
    </recommendedName>
</protein>
<dbReference type="EMBL" id="CAAKMV010000131">
    <property type="protein sequence ID" value="VIO58122.1"/>
    <property type="molecule type" value="Genomic_DNA"/>
</dbReference>
<feature type="compositionally biased region" description="Basic residues" evidence="1">
    <location>
        <begin position="46"/>
        <end position="55"/>
    </location>
</feature>
<gene>
    <name evidence="4" type="ORF">FUG_LOCUS289754</name>
    <name evidence="3" type="ORF">MDCFG202_LOCUS242672</name>
</gene>
<dbReference type="OMA" id="QNTSTEC"/>
<dbReference type="EMBL" id="CAJPIJ010000130">
    <property type="protein sequence ID" value="CAG1983784.1"/>
    <property type="molecule type" value="Genomic_DNA"/>
</dbReference>
<evidence type="ECO:0008006" key="6">
    <source>
        <dbReference type="Google" id="ProtNLM"/>
    </source>
</evidence>
<evidence type="ECO:0000256" key="1">
    <source>
        <dbReference type="SAM" id="MobiDB-lite"/>
    </source>
</evidence>
<keyword evidence="2" id="KW-0812">Transmembrane</keyword>
<reference evidence="3" key="2">
    <citation type="submission" date="2021-03" db="EMBL/GenBank/DDBJ databases">
        <authorList>
            <person name="Alouane T."/>
            <person name="Langin T."/>
            <person name="Bonhomme L."/>
        </authorList>
    </citation>
    <scope>NUCLEOTIDE SEQUENCE</scope>
    <source>
        <strain evidence="3">MDC_Fg202</strain>
    </source>
</reference>
<sequence length="352" mass="38308">MIRGHTHRASSFTSISRPHLPSIDENEIALTPSPPSPSTPPAPLRIPRKSPRRALRNNGIPPPAYIPSARAYRAPPPAHYSPPSYSYGYHETKGKFIEPDTTDSGSLRERRFCGVDKRRGCCLLVIFMIGAAIVAIALGVGLSIGLDNASKDIPQESSTLEPTPKFPAGSYAFRADLQNTSTECTSNPSTWRCYPYTQGSSATFFWIITPNDNDDSYNISSTANPFAPSFANLTLKRLDENTSQERLQFSFSMTKTVVPDDMISSSNVAAKCMFDDTLFEATLWMQGNGGNAEGSDGEDFAEWPGNVEIVQRKMFRGGSPECVDSQGSAVGDIKSSNGTSRQGQGKQESDRS</sequence>
<evidence type="ECO:0000313" key="4">
    <source>
        <dbReference type="EMBL" id="VIO58122.1"/>
    </source>
</evidence>
<dbReference type="Proteomes" id="UP000746612">
    <property type="component" value="Unassembled WGS sequence"/>
</dbReference>
<feature type="region of interest" description="Disordered" evidence="1">
    <location>
        <begin position="318"/>
        <end position="352"/>
    </location>
</feature>
<proteinExistence type="predicted"/>
<keyword evidence="2" id="KW-0472">Membrane</keyword>
<feature type="transmembrane region" description="Helical" evidence="2">
    <location>
        <begin position="120"/>
        <end position="146"/>
    </location>
</feature>
<dbReference type="AlphaFoldDB" id="A0A2H3G7F4"/>
<organism evidence="3 5">
    <name type="scientific">Gibberella zeae</name>
    <name type="common">Wheat head blight fungus</name>
    <name type="synonym">Fusarium graminearum</name>
    <dbReference type="NCBI Taxonomy" id="5518"/>
    <lineage>
        <taxon>Eukaryota</taxon>
        <taxon>Fungi</taxon>
        <taxon>Dikarya</taxon>
        <taxon>Ascomycota</taxon>
        <taxon>Pezizomycotina</taxon>
        <taxon>Sordariomycetes</taxon>
        <taxon>Hypocreomycetidae</taxon>
        <taxon>Hypocreales</taxon>
        <taxon>Nectriaceae</taxon>
        <taxon>Fusarium</taxon>
    </lineage>
</organism>
<reference evidence="4" key="1">
    <citation type="submission" date="2019-04" db="EMBL/GenBank/DDBJ databases">
        <authorList>
            <person name="Melise S."/>
            <person name="Noan J."/>
            <person name="Okalmin O."/>
        </authorList>
    </citation>
    <scope>NUCLEOTIDE SEQUENCE</scope>
    <source>
        <strain evidence="4">FN9</strain>
    </source>
</reference>
<keyword evidence="2" id="KW-1133">Transmembrane helix</keyword>
<evidence type="ECO:0000313" key="3">
    <source>
        <dbReference type="EMBL" id="CAG1983784.1"/>
    </source>
</evidence>